<proteinExistence type="predicted"/>
<feature type="region of interest" description="Disordered" evidence="1">
    <location>
        <begin position="187"/>
        <end position="209"/>
    </location>
</feature>
<sequence length="222" mass="25215">MPSPTIPSDCETSALPNGRMARSMLQERSPMKVAHAGLLHPLFRQLLGSKLEESEHPADPWISPRKNRNEDSRRIALRSVQFLLFSMCANEFEQMSQKMAQPTRVEEEPLDSRTQMEGNEQLSNGLAAERFGIPTGRKGRKDGLWDGEENGLTCDTDFSKYLSLAVGSRQSHGHLFRQSFWLQQMNTKTPSQNETNYSNDSRFGQHQVQHGYTRQSECISLT</sequence>
<feature type="region of interest" description="Disordered" evidence="1">
    <location>
        <begin position="109"/>
        <end position="146"/>
    </location>
</feature>
<reference evidence="2 3" key="1">
    <citation type="submission" date="2020-02" db="EMBL/GenBank/DDBJ databases">
        <authorList>
            <person name="Ferguson B K."/>
        </authorList>
    </citation>
    <scope>NUCLEOTIDE SEQUENCE [LARGE SCALE GENOMIC DNA]</scope>
</reference>
<evidence type="ECO:0000256" key="1">
    <source>
        <dbReference type="SAM" id="MobiDB-lite"/>
    </source>
</evidence>
<gene>
    <name evidence="2" type="ORF">NTEN_LOCUS22698</name>
</gene>
<accession>A0A6H5HPL4</accession>
<name>A0A6H5HPL4_9HEMI</name>
<evidence type="ECO:0000313" key="3">
    <source>
        <dbReference type="Proteomes" id="UP000479000"/>
    </source>
</evidence>
<keyword evidence="3" id="KW-1185">Reference proteome</keyword>
<organism evidence="2 3">
    <name type="scientific">Nesidiocoris tenuis</name>
    <dbReference type="NCBI Taxonomy" id="355587"/>
    <lineage>
        <taxon>Eukaryota</taxon>
        <taxon>Metazoa</taxon>
        <taxon>Ecdysozoa</taxon>
        <taxon>Arthropoda</taxon>
        <taxon>Hexapoda</taxon>
        <taxon>Insecta</taxon>
        <taxon>Pterygota</taxon>
        <taxon>Neoptera</taxon>
        <taxon>Paraneoptera</taxon>
        <taxon>Hemiptera</taxon>
        <taxon>Heteroptera</taxon>
        <taxon>Panheteroptera</taxon>
        <taxon>Cimicomorpha</taxon>
        <taxon>Miridae</taxon>
        <taxon>Dicyphina</taxon>
        <taxon>Nesidiocoris</taxon>
    </lineage>
</organism>
<dbReference type="AlphaFoldDB" id="A0A6H5HPL4"/>
<evidence type="ECO:0000313" key="2">
    <source>
        <dbReference type="EMBL" id="CAB0018986.1"/>
    </source>
</evidence>
<protein>
    <submittedName>
        <fullName evidence="2">Uncharacterized protein</fullName>
    </submittedName>
</protein>
<dbReference type="Proteomes" id="UP000479000">
    <property type="component" value="Unassembled WGS sequence"/>
</dbReference>
<feature type="compositionally biased region" description="Polar residues" evidence="1">
    <location>
        <begin position="112"/>
        <end position="124"/>
    </location>
</feature>
<dbReference type="EMBL" id="CADCXU010033630">
    <property type="protein sequence ID" value="CAB0018986.1"/>
    <property type="molecule type" value="Genomic_DNA"/>
</dbReference>